<keyword evidence="3" id="KW-1185">Reference proteome</keyword>
<protein>
    <submittedName>
        <fullName evidence="1">Uncharacterized protein</fullName>
    </submittedName>
</protein>
<dbReference type="Proteomes" id="UP001152797">
    <property type="component" value="Unassembled WGS sequence"/>
</dbReference>
<reference evidence="1" key="1">
    <citation type="submission" date="2022-10" db="EMBL/GenBank/DDBJ databases">
        <authorList>
            <person name="Chen Y."/>
            <person name="Dougan E. K."/>
            <person name="Chan C."/>
            <person name="Rhodes N."/>
            <person name="Thang M."/>
        </authorList>
    </citation>
    <scope>NUCLEOTIDE SEQUENCE</scope>
</reference>
<evidence type="ECO:0000313" key="2">
    <source>
        <dbReference type="EMBL" id="CAL1159355.1"/>
    </source>
</evidence>
<proteinExistence type="predicted"/>
<organism evidence="1">
    <name type="scientific">Cladocopium goreaui</name>
    <dbReference type="NCBI Taxonomy" id="2562237"/>
    <lineage>
        <taxon>Eukaryota</taxon>
        <taxon>Sar</taxon>
        <taxon>Alveolata</taxon>
        <taxon>Dinophyceae</taxon>
        <taxon>Suessiales</taxon>
        <taxon>Symbiodiniaceae</taxon>
        <taxon>Cladocopium</taxon>
    </lineage>
</organism>
<name>A0A9P1G9K2_9DINO</name>
<evidence type="ECO:0000313" key="1">
    <source>
        <dbReference type="EMBL" id="CAI4005980.1"/>
    </source>
</evidence>
<evidence type="ECO:0000313" key="3">
    <source>
        <dbReference type="Proteomes" id="UP001152797"/>
    </source>
</evidence>
<gene>
    <name evidence="1" type="ORF">C1SCF055_LOCUS31661</name>
</gene>
<dbReference type="OrthoDB" id="417426at2759"/>
<accession>A0A9P1G9K2</accession>
<dbReference type="EMBL" id="CAMXCT020003735">
    <property type="protein sequence ID" value="CAL1159355.1"/>
    <property type="molecule type" value="Genomic_DNA"/>
</dbReference>
<reference evidence="2" key="2">
    <citation type="submission" date="2024-04" db="EMBL/GenBank/DDBJ databases">
        <authorList>
            <person name="Chen Y."/>
            <person name="Shah S."/>
            <person name="Dougan E. K."/>
            <person name="Thang M."/>
            <person name="Chan C."/>
        </authorList>
    </citation>
    <scope>NUCLEOTIDE SEQUENCE [LARGE SCALE GENOMIC DNA]</scope>
</reference>
<sequence>MGLPRPHRTQYPAVAKGDFLELQICGVHGYDFNLRVSESISGKDLLELVRGYLPSKRGAALWLLWKDQKISLTKTLKEEGLRDSPVVNYVFARANMPLGGRAVARNMLTKPAETWLDRSTAWKTLKCRAAGIWSDGCGSDEGLEGLTAVYYEGRQLETILNQVRISGTVERVVFEHFDRSLKHVVFPKNLQSLTFSYNFNQSLKNVRFPKGSLEF</sequence>
<dbReference type="EMBL" id="CAMXCT030003735">
    <property type="protein sequence ID" value="CAL4793292.1"/>
    <property type="molecule type" value="Genomic_DNA"/>
</dbReference>
<comment type="caution">
    <text evidence="1">The sequence shown here is derived from an EMBL/GenBank/DDBJ whole genome shotgun (WGS) entry which is preliminary data.</text>
</comment>
<dbReference type="Pfam" id="PF05725">
    <property type="entry name" value="FNIP"/>
    <property type="match status" value="1"/>
</dbReference>
<dbReference type="InterPro" id="IPR008615">
    <property type="entry name" value="FNIP"/>
</dbReference>
<dbReference type="AlphaFoldDB" id="A0A9P1G9K2"/>
<dbReference type="EMBL" id="CAMXCT010003735">
    <property type="protein sequence ID" value="CAI4005980.1"/>
    <property type="molecule type" value="Genomic_DNA"/>
</dbReference>